<dbReference type="EC" id="6.3.4.3" evidence="8"/>
<comment type="catalytic activity">
    <reaction evidence="6 8">
        <text>(6S)-5,6,7,8-tetrahydrofolate + formate + ATP = (6R)-10-formyltetrahydrofolate + ADP + phosphate</text>
        <dbReference type="Rhea" id="RHEA:20221"/>
        <dbReference type="ChEBI" id="CHEBI:15740"/>
        <dbReference type="ChEBI" id="CHEBI:30616"/>
        <dbReference type="ChEBI" id="CHEBI:43474"/>
        <dbReference type="ChEBI" id="CHEBI:57453"/>
        <dbReference type="ChEBI" id="CHEBI:195366"/>
        <dbReference type="ChEBI" id="CHEBI:456216"/>
        <dbReference type="EC" id="6.3.4.3"/>
    </reaction>
</comment>
<name>A0AB35U1U1_9FIRM</name>
<evidence type="ECO:0000256" key="1">
    <source>
        <dbReference type="ARBA" id="ARBA00004777"/>
    </source>
</evidence>
<organism evidence="9 10">
    <name type="scientific">Grylomicrobium aquisgranensis</name>
    <dbReference type="NCBI Taxonomy" id="2926318"/>
    <lineage>
        <taxon>Bacteria</taxon>
        <taxon>Bacillati</taxon>
        <taxon>Bacillota</taxon>
        <taxon>Erysipelotrichia</taxon>
        <taxon>Erysipelotrichales</taxon>
        <taxon>Erysipelotrichaceae</taxon>
        <taxon>Grylomicrobium</taxon>
    </lineage>
</organism>
<evidence type="ECO:0000313" key="10">
    <source>
        <dbReference type="Proteomes" id="UP001286174"/>
    </source>
</evidence>
<keyword evidence="3 8" id="KW-0436">Ligase</keyword>
<dbReference type="FunFam" id="3.10.410.10:FF:000001">
    <property type="entry name" value="Putative formate--tetrahydrofolate ligase"/>
    <property type="match status" value="1"/>
</dbReference>
<evidence type="ECO:0000256" key="5">
    <source>
        <dbReference type="ARBA" id="ARBA00022840"/>
    </source>
</evidence>
<dbReference type="EMBL" id="JALBUR010000002">
    <property type="protein sequence ID" value="MDX8418795.1"/>
    <property type="molecule type" value="Genomic_DNA"/>
</dbReference>
<comment type="pathway">
    <text evidence="1 8">One-carbon metabolism; tetrahydrofolate interconversion.</text>
</comment>
<gene>
    <name evidence="8" type="primary">fhs</name>
    <name evidence="9" type="ORF">MOZ60_01650</name>
</gene>
<dbReference type="PROSITE" id="PS00722">
    <property type="entry name" value="FTHFS_2"/>
    <property type="match status" value="1"/>
</dbReference>
<keyword evidence="10" id="KW-1185">Reference proteome</keyword>
<dbReference type="Gene3D" id="3.40.50.300">
    <property type="entry name" value="P-loop containing nucleotide triphosphate hydrolases"/>
    <property type="match status" value="1"/>
</dbReference>
<dbReference type="NCBIfam" id="NF010030">
    <property type="entry name" value="PRK13505.1"/>
    <property type="match status" value="1"/>
</dbReference>
<evidence type="ECO:0000313" key="9">
    <source>
        <dbReference type="EMBL" id="MDX8418795.1"/>
    </source>
</evidence>
<dbReference type="Gene3D" id="3.30.1510.10">
    <property type="entry name" value="Domain 2, N(10)-formyltetrahydrofolate synthetase"/>
    <property type="match status" value="1"/>
</dbReference>
<comment type="caution">
    <text evidence="9">The sequence shown here is derived from an EMBL/GenBank/DDBJ whole genome shotgun (WGS) entry which is preliminary data.</text>
</comment>
<dbReference type="Gene3D" id="3.10.410.10">
    <property type="entry name" value="Formyltetrahydrofolate synthetase, domain 3"/>
    <property type="match status" value="1"/>
</dbReference>
<dbReference type="AlphaFoldDB" id="A0AB35U1U1"/>
<evidence type="ECO:0000256" key="3">
    <source>
        <dbReference type="ARBA" id="ARBA00022598"/>
    </source>
</evidence>
<dbReference type="GO" id="GO:0035999">
    <property type="term" value="P:tetrahydrofolate interconversion"/>
    <property type="evidence" value="ECO:0007669"/>
    <property type="project" value="UniProtKB-UniRule"/>
</dbReference>
<protein>
    <recommendedName>
        <fullName evidence="8">Formate--tetrahydrofolate ligase</fullName>
        <ecNumber evidence="8">6.3.4.3</ecNumber>
    </recommendedName>
    <alternativeName>
        <fullName evidence="8">Formyltetrahydrofolate synthetase</fullName>
        <shortName evidence="8">FHS</shortName>
        <shortName evidence="8">FTHFS</shortName>
    </alternativeName>
</protein>
<dbReference type="CDD" id="cd00477">
    <property type="entry name" value="FTHFS"/>
    <property type="match status" value="1"/>
</dbReference>
<keyword evidence="5 8" id="KW-0067">ATP-binding</keyword>
<evidence type="ECO:0000256" key="2">
    <source>
        <dbReference type="ARBA" id="ARBA00022563"/>
    </source>
</evidence>
<dbReference type="SUPFAM" id="SSF52540">
    <property type="entry name" value="P-loop containing nucleoside triphosphate hydrolases"/>
    <property type="match status" value="1"/>
</dbReference>
<dbReference type="GO" id="GO:0005524">
    <property type="term" value="F:ATP binding"/>
    <property type="evidence" value="ECO:0007669"/>
    <property type="project" value="UniProtKB-UniRule"/>
</dbReference>
<dbReference type="InterPro" id="IPR020628">
    <property type="entry name" value="Formate_THF_ligase_CS"/>
</dbReference>
<dbReference type="FunFam" id="3.30.1510.10:FF:000001">
    <property type="entry name" value="Formate--tetrahydrofolate ligase"/>
    <property type="match status" value="1"/>
</dbReference>
<feature type="binding site" evidence="8">
    <location>
        <begin position="65"/>
        <end position="72"/>
    </location>
    <ligand>
        <name>ATP</name>
        <dbReference type="ChEBI" id="CHEBI:30616"/>
    </ligand>
</feature>
<sequence length="555" mass="59653">MNEDLKIAQAATLEDIETIAAKAGIAKEYLEPYGRDKAKVDTKIFASLKDRPDGKLILVTAITPTKAGEGKSTTTIGLVDGLNKIGKKAMGALREPSLGPVFGLKGGATGGGHAQVIPMEAINLHFTGDMHAITTANNLIAAMLDNSIYQGNPLNIDPTKVVWKRCMDMNDRTLRSITIAQDKKTNGVERKDGFVITVACEVMAILCLSKDLHDFQQRIARCVVAYTYDDKPVTVKDIQADGAATVVMKEALKPNLVQTLEHNPVLIHGGPFANIAHGCNSLIATKLALKLSDYVVTEAGFGADLGAEKFLDIKCRIGNLHPSAVVIVATVRALKMHGGVEQENLQTENVEAMLAGAENLQKHIDSIQAFGLPYVVAINKFVKDTPAEVDALLSWCKDHNHPVCLADGWAKGGAGMTELASCVSELCEKENHYAPIYDVNDSIEDKLTKIATTVYGAKDVEFSDEAKAKIVQFAKYGWDKLPVCVAKTQNSLSDDAKLKGRPRDFTVHVRDLSISAGAGFVVAYTGTILTMPGLPKVPAAVHMGVDENGNTYGLF</sequence>
<dbReference type="Pfam" id="PF01268">
    <property type="entry name" value="FTHFS"/>
    <property type="match status" value="1"/>
</dbReference>
<dbReference type="GO" id="GO:0004329">
    <property type="term" value="F:formate-tetrahydrofolate ligase activity"/>
    <property type="evidence" value="ECO:0007669"/>
    <property type="project" value="UniProtKB-UniRule"/>
</dbReference>
<dbReference type="Proteomes" id="UP001286174">
    <property type="component" value="Unassembled WGS sequence"/>
</dbReference>
<evidence type="ECO:0000256" key="6">
    <source>
        <dbReference type="ARBA" id="ARBA00049033"/>
    </source>
</evidence>
<dbReference type="InterPro" id="IPR027417">
    <property type="entry name" value="P-loop_NTPase"/>
</dbReference>
<accession>A0AB35U1U1</accession>
<evidence type="ECO:0000256" key="8">
    <source>
        <dbReference type="HAMAP-Rule" id="MF_01543"/>
    </source>
</evidence>
<comment type="similarity">
    <text evidence="7 8">Belongs to the formate--tetrahydrofolate ligase family.</text>
</comment>
<keyword evidence="2 8" id="KW-0554">One-carbon metabolism</keyword>
<dbReference type="RefSeq" id="WP_370595407.1">
    <property type="nucleotide sequence ID" value="NZ_JALBUR010000002.1"/>
</dbReference>
<dbReference type="PROSITE" id="PS00721">
    <property type="entry name" value="FTHFS_1"/>
    <property type="match status" value="1"/>
</dbReference>
<dbReference type="HAMAP" id="MF_01543">
    <property type="entry name" value="FTHFS"/>
    <property type="match status" value="1"/>
</dbReference>
<evidence type="ECO:0000256" key="4">
    <source>
        <dbReference type="ARBA" id="ARBA00022741"/>
    </source>
</evidence>
<evidence type="ECO:0000256" key="7">
    <source>
        <dbReference type="ARBA" id="ARBA00061363"/>
    </source>
</evidence>
<reference evidence="9 10" key="1">
    <citation type="submission" date="2022-03" db="EMBL/GenBank/DDBJ databases">
        <title>Novel taxa within the pig intestine.</title>
        <authorList>
            <person name="Wylensek D."/>
            <person name="Bishof K."/>
            <person name="Afrizal A."/>
            <person name="Clavel T."/>
        </authorList>
    </citation>
    <scope>NUCLEOTIDE SEQUENCE [LARGE SCALE GENOMIC DNA]</scope>
    <source>
        <strain evidence="9 10">CLA-KB-P133</strain>
    </source>
</reference>
<keyword evidence="4 8" id="KW-0547">Nucleotide-binding</keyword>
<dbReference type="InterPro" id="IPR000559">
    <property type="entry name" value="Formate_THF_ligase"/>
</dbReference>
<proteinExistence type="inferred from homology"/>